<dbReference type="SMART" id="SM00460">
    <property type="entry name" value="TGc"/>
    <property type="match status" value="1"/>
</dbReference>
<name>A0A2V3VIE5_9SPHN</name>
<keyword evidence="3" id="KW-1185">Reference proteome</keyword>
<organism evidence="2 3">
    <name type="scientific">Blastomonas natatoria</name>
    <dbReference type="NCBI Taxonomy" id="34015"/>
    <lineage>
        <taxon>Bacteria</taxon>
        <taxon>Pseudomonadati</taxon>
        <taxon>Pseudomonadota</taxon>
        <taxon>Alphaproteobacteria</taxon>
        <taxon>Sphingomonadales</taxon>
        <taxon>Sphingomonadaceae</taxon>
        <taxon>Blastomonas</taxon>
    </lineage>
</organism>
<protein>
    <submittedName>
        <fullName evidence="2">Transglutaminase superfamily protein</fullName>
    </submittedName>
</protein>
<reference evidence="2 3" key="1">
    <citation type="submission" date="2018-05" db="EMBL/GenBank/DDBJ databases">
        <title>Genomic Encyclopedia of Type Strains, Phase IV (KMG-IV): sequencing the most valuable type-strain genomes for metagenomic binning, comparative biology and taxonomic classification.</title>
        <authorList>
            <person name="Goeker M."/>
        </authorList>
    </citation>
    <scope>NUCLEOTIDE SEQUENCE [LARGE SCALE GENOMIC DNA]</scope>
    <source>
        <strain evidence="2 3">DSM 3183</strain>
    </source>
</reference>
<dbReference type="Pfam" id="PF01841">
    <property type="entry name" value="Transglut_core"/>
    <property type="match status" value="1"/>
</dbReference>
<dbReference type="Proteomes" id="UP000248014">
    <property type="component" value="Unassembled WGS sequence"/>
</dbReference>
<evidence type="ECO:0000259" key="1">
    <source>
        <dbReference type="SMART" id="SM00460"/>
    </source>
</evidence>
<gene>
    <name evidence="2" type="ORF">C7451_105173</name>
</gene>
<evidence type="ECO:0000313" key="2">
    <source>
        <dbReference type="EMBL" id="PXW76399.1"/>
    </source>
</evidence>
<dbReference type="RefSeq" id="WP_110298438.1">
    <property type="nucleotide sequence ID" value="NZ_QJJM01000005.1"/>
</dbReference>
<dbReference type="OrthoDB" id="5438043at2"/>
<proteinExistence type="predicted"/>
<sequence>MTLDLHVTLTYDMEVPTDILLQVEAAAIPEQRIEQAHIQASHCDHFVRVAALDGIGDRIWLRTSGRLSIDYRARMTVLRDLADVATLPQMPLHQLPGETVQYLFDSHYCPATKFHSFVDTEFGELSGGARIAAMRDWIAEHFTYQAGSSDATTTALDSFVTRHGVCRDYAHVMIVLARACSIPARFASVYAPDVTPQDFHAVAEVFLADPQGEGGAWHLVDPTGMATAADMVKIGVGRDALDVAFLTAFGTVELVEQRVSVTRVP</sequence>
<evidence type="ECO:0000313" key="3">
    <source>
        <dbReference type="Proteomes" id="UP000248014"/>
    </source>
</evidence>
<dbReference type="PANTHER" id="PTHR33490">
    <property type="entry name" value="BLR5614 PROTEIN-RELATED"/>
    <property type="match status" value="1"/>
</dbReference>
<dbReference type="Gene3D" id="3.10.620.30">
    <property type="match status" value="1"/>
</dbReference>
<dbReference type="EMBL" id="QJJM01000005">
    <property type="protein sequence ID" value="PXW76399.1"/>
    <property type="molecule type" value="Genomic_DNA"/>
</dbReference>
<dbReference type="InterPro" id="IPR002931">
    <property type="entry name" value="Transglutaminase-like"/>
</dbReference>
<dbReference type="AlphaFoldDB" id="A0A2V3VIE5"/>
<feature type="domain" description="Transglutaminase-like" evidence="1">
    <location>
        <begin position="158"/>
        <end position="224"/>
    </location>
</feature>
<dbReference type="SUPFAM" id="SSF54001">
    <property type="entry name" value="Cysteine proteinases"/>
    <property type="match status" value="1"/>
</dbReference>
<dbReference type="InterPro" id="IPR038765">
    <property type="entry name" value="Papain-like_cys_pep_sf"/>
</dbReference>
<dbReference type="PANTHER" id="PTHR33490:SF12">
    <property type="entry name" value="BLL5557 PROTEIN"/>
    <property type="match status" value="1"/>
</dbReference>
<accession>A0A2V3VIE5</accession>
<comment type="caution">
    <text evidence="2">The sequence shown here is derived from an EMBL/GenBank/DDBJ whole genome shotgun (WGS) entry which is preliminary data.</text>
</comment>
<dbReference type="Gene3D" id="2.60.40.2250">
    <property type="match status" value="1"/>
</dbReference>